<keyword evidence="2" id="KW-1185">Reference proteome</keyword>
<accession>A0ACC2TJZ3</accession>
<gene>
    <name evidence="1" type="primary">srk1_1</name>
    <name evidence="1" type="ORF">DSO57_1001390</name>
</gene>
<comment type="caution">
    <text evidence="1">The sequence shown here is derived from an EMBL/GenBank/DDBJ whole genome shotgun (WGS) entry which is preliminary data.</text>
</comment>
<proteinExistence type="predicted"/>
<dbReference type="Proteomes" id="UP001165960">
    <property type="component" value="Unassembled WGS sequence"/>
</dbReference>
<sequence length="500" mass="55359">MFFSTIRSFIKSASPSRNSIKTNSMITTQISESHSRSSSQEKPTIPKEIASLISSKKMKQFSSVPHIHIISKMGDGAFSNVYRAYDEKLEKEVAVKVVDKRGLTPSQRNFIHKEVTILRACNHPNIVSLYEFIETPQHYFLVIELVSGGEIFNEIISHVYFSEPMACHIINQVAAGIAYLHKSQGVVHRDIKPENILFEPIDLITDPEPYISKGYVVHEGREGEGYIVEGIGGAGIGKIKIADFGLSKRVLDSSTQTPCGTVGYTAPEIVKDEKYSYSVDMWALGCVLYTLLCGFPPFYDEDIHVLTEKVAQGYFEFLSPWWDGISDSAKNLVSRMLAVNPAQRYTAETFFTHPWTQTFGSSSSTAVPKPLGLITPITPSVTLKEAFDVSYAVQIMQDEESSRRNTGRSGARSGPKKKHLEGALNSSTTGSTTSVSIEDNYEAINHLYDQQQQHKVFSRGAFEDGGSFNLSLTNSTLIGKRKVKAIPAEPVISKTSLNIC</sequence>
<dbReference type="EMBL" id="QTSX02002843">
    <property type="protein sequence ID" value="KAJ9074917.1"/>
    <property type="molecule type" value="Genomic_DNA"/>
</dbReference>
<reference evidence="1" key="1">
    <citation type="submission" date="2022-04" db="EMBL/GenBank/DDBJ databases">
        <title>Genome of the entomopathogenic fungus Entomophthora muscae.</title>
        <authorList>
            <person name="Elya C."/>
            <person name="Lovett B.R."/>
            <person name="Lee E."/>
            <person name="Macias A.M."/>
            <person name="Hajek A.E."/>
            <person name="De Bivort B.L."/>
            <person name="Kasson M.T."/>
            <person name="De Fine Licht H.H."/>
            <person name="Stajich J.E."/>
        </authorList>
    </citation>
    <scope>NUCLEOTIDE SEQUENCE</scope>
    <source>
        <strain evidence="1">Berkeley</strain>
    </source>
</reference>
<keyword evidence="1" id="KW-0808">Transferase</keyword>
<keyword evidence="1" id="KW-0418">Kinase</keyword>
<evidence type="ECO:0000313" key="1">
    <source>
        <dbReference type="EMBL" id="KAJ9074917.1"/>
    </source>
</evidence>
<protein>
    <submittedName>
        <fullName evidence="1">MAPK-activated protein kinase Srk1</fullName>
    </submittedName>
</protein>
<name>A0ACC2TJZ3_9FUNG</name>
<organism evidence="1 2">
    <name type="scientific">Entomophthora muscae</name>
    <dbReference type="NCBI Taxonomy" id="34485"/>
    <lineage>
        <taxon>Eukaryota</taxon>
        <taxon>Fungi</taxon>
        <taxon>Fungi incertae sedis</taxon>
        <taxon>Zoopagomycota</taxon>
        <taxon>Entomophthoromycotina</taxon>
        <taxon>Entomophthoromycetes</taxon>
        <taxon>Entomophthorales</taxon>
        <taxon>Entomophthoraceae</taxon>
        <taxon>Entomophthora</taxon>
    </lineage>
</organism>
<evidence type="ECO:0000313" key="2">
    <source>
        <dbReference type="Proteomes" id="UP001165960"/>
    </source>
</evidence>